<sequence>MNALHLDNGSTEKGIDKVSNVNLVVPGPEQPFVEGIELTFRKIGICCFGPSPKAAIMEGSKTFSKNFMKRHNIFTANYEAKDFLELVTYNVVIKASGLAGDKGVLIPTDKQEALDALKTIMVDKVFGSAGNEVVIEEFLEDHKRIFDGPNTGGMGCYCPTPIATPELNAKLKNTIIKPTIDGMRRGEYNVRFGDPETEVALPLLSDDSDLAEIMLACAEGRSDSVQINTKPSFAAAVVIASGGYPVSYQKGKQIFIENIHSETLVFHAATSINDGQLVTSRWSRVCSKCIKMIQFENMIYRKDIVHRAFPYLSQKPAEMTYASVGGFGGIFDLKAAEFNDPILVATTDGVVTKLKIAQAVNIHNTMGIHSNGFSLVRKIIDKYNLGYESTCLWNSKREELLTPTKIYGLVKAMSHTTGRSFVDNIPNSLS</sequence>
<dbReference type="PROSITE" id="PS00184">
    <property type="entry name" value="GARS"/>
    <property type="match status" value="1"/>
</dbReference>
<dbReference type="Gene3D" id="3.40.50.20">
    <property type="match status" value="1"/>
</dbReference>
<dbReference type="GO" id="GO:0006189">
    <property type="term" value="P:'de novo' IMP biosynthetic process"/>
    <property type="evidence" value="ECO:0007669"/>
    <property type="project" value="InterPro"/>
</dbReference>
<gene>
    <name evidence="5" type="ORF">CPELLU_LOCUS1344</name>
</gene>
<evidence type="ECO:0000313" key="6">
    <source>
        <dbReference type="Proteomes" id="UP000789759"/>
    </source>
</evidence>
<dbReference type="Pfam" id="PF02843">
    <property type="entry name" value="GARS_C"/>
    <property type="match status" value="1"/>
</dbReference>
<dbReference type="InterPro" id="IPR020562">
    <property type="entry name" value="PRibGlycinamide_synth_N"/>
</dbReference>
<dbReference type="GO" id="GO:0005524">
    <property type="term" value="F:ATP binding"/>
    <property type="evidence" value="ECO:0007669"/>
    <property type="project" value="UniProtKB-KW"/>
</dbReference>
<feature type="domain" description="Phosphoribosylglycinamide synthetase C-domain" evidence="4">
    <location>
        <begin position="233"/>
        <end position="309"/>
    </location>
</feature>
<dbReference type="InterPro" id="IPR011054">
    <property type="entry name" value="Rudment_hybrid_motif"/>
</dbReference>
<evidence type="ECO:0000256" key="2">
    <source>
        <dbReference type="ARBA" id="ARBA00022741"/>
    </source>
</evidence>
<dbReference type="InterPro" id="IPR016185">
    <property type="entry name" value="PreATP-grasp_dom_sf"/>
</dbReference>
<dbReference type="SUPFAM" id="SSF56059">
    <property type="entry name" value="Glutathione synthetase ATP-binding domain-like"/>
    <property type="match status" value="1"/>
</dbReference>
<dbReference type="Gene3D" id="3.90.600.10">
    <property type="entry name" value="Phosphoribosylglycinamide synthetase, C-terminal domain"/>
    <property type="match status" value="1"/>
</dbReference>
<protein>
    <submittedName>
        <fullName evidence="5">5416_t:CDS:1</fullName>
    </submittedName>
</protein>
<dbReference type="OrthoDB" id="2018833at2759"/>
<dbReference type="AlphaFoldDB" id="A0A9N8W6Q8"/>
<dbReference type="PANTHER" id="PTHR10520:SF12">
    <property type="entry name" value="TRIFUNCTIONAL PURINE BIOSYNTHETIC PROTEIN ADENOSINE-3"/>
    <property type="match status" value="1"/>
</dbReference>
<proteinExistence type="predicted"/>
<dbReference type="GO" id="GO:0004637">
    <property type="term" value="F:phosphoribosylamine-glycine ligase activity"/>
    <property type="evidence" value="ECO:0007669"/>
    <property type="project" value="InterPro"/>
</dbReference>
<dbReference type="GO" id="GO:0004641">
    <property type="term" value="F:phosphoribosylformylglycinamidine cyclo-ligase activity"/>
    <property type="evidence" value="ECO:0007669"/>
    <property type="project" value="InterPro"/>
</dbReference>
<keyword evidence="2" id="KW-0547">Nucleotide-binding</keyword>
<dbReference type="InterPro" id="IPR020561">
    <property type="entry name" value="PRibGlycinamid_synth_ATP-grasp"/>
</dbReference>
<dbReference type="EMBL" id="CAJVQA010000480">
    <property type="protein sequence ID" value="CAG8476959.1"/>
    <property type="molecule type" value="Genomic_DNA"/>
</dbReference>
<evidence type="ECO:0000313" key="5">
    <source>
        <dbReference type="EMBL" id="CAG8476959.1"/>
    </source>
</evidence>
<dbReference type="InterPro" id="IPR004733">
    <property type="entry name" value="PurM_cligase"/>
</dbReference>
<name>A0A9N8W6Q8_9GLOM</name>
<dbReference type="SMART" id="SM01210">
    <property type="entry name" value="GARS_C"/>
    <property type="match status" value="1"/>
</dbReference>
<dbReference type="InterPro" id="IPR036921">
    <property type="entry name" value="PurM-like_N_sf"/>
</dbReference>
<dbReference type="Proteomes" id="UP000789759">
    <property type="component" value="Unassembled WGS sequence"/>
</dbReference>
<dbReference type="InterPro" id="IPR020560">
    <property type="entry name" value="PRibGlycinamide_synth_C-dom"/>
</dbReference>
<evidence type="ECO:0000259" key="4">
    <source>
        <dbReference type="SMART" id="SM01210"/>
    </source>
</evidence>
<dbReference type="Gene3D" id="3.30.1330.10">
    <property type="entry name" value="PurM-like, N-terminal domain"/>
    <property type="match status" value="1"/>
</dbReference>
<evidence type="ECO:0000256" key="3">
    <source>
        <dbReference type="ARBA" id="ARBA00022840"/>
    </source>
</evidence>
<organism evidence="5 6">
    <name type="scientific">Cetraspora pellucida</name>
    <dbReference type="NCBI Taxonomy" id="1433469"/>
    <lineage>
        <taxon>Eukaryota</taxon>
        <taxon>Fungi</taxon>
        <taxon>Fungi incertae sedis</taxon>
        <taxon>Mucoromycota</taxon>
        <taxon>Glomeromycotina</taxon>
        <taxon>Glomeromycetes</taxon>
        <taxon>Diversisporales</taxon>
        <taxon>Gigasporaceae</taxon>
        <taxon>Cetraspora</taxon>
    </lineage>
</organism>
<keyword evidence="3" id="KW-0067">ATP-binding</keyword>
<reference evidence="5" key="1">
    <citation type="submission" date="2021-06" db="EMBL/GenBank/DDBJ databases">
        <authorList>
            <person name="Kallberg Y."/>
            <person name="Tangrot J."/>
            <person name="Rosling A."/>
        </authorList>
    </citation>
    <scope>NUCLEOTIDE SEQUENCE</scope>
    <source>
        <strain evidence="5">FL966</strain>
    </source>
</reference>
<dbReference type="InterPro" id="IPR013815">
    <property type="entry name" value="ATP_grasp_subdomain_1"/>
</dbReference>
<dbReference type="SMART" id="SM01209">
    <property type="entry name" value="GARS_A"/>
    <property type="match status" value="1"/>
</dbReference>
<dbReference type="SUPFAM" id="SSF56042">
    <property type="entry name" value="PurM C-terminal domain-like"/>
    <property type="match status" value="1"/>
</dbReference>
<keyword evidence="6" id="KW-1185">Reference proteome</keyword>
<dbReference type="InterPro" id="IPR020559">
    <property type="entry name" value="PRibGlycinamide_synth_CS"/>
</dbReference>
<dbReference type="PANTHER" id="PTHR10520">
    <property type="entry name" value="TRIFUNCTIONAL PURINE BIOSYNTHETIC PROTEIN ADENOSINE-3-RELATED"/>
    <property type="match status" value="1"/>
</dbReference>
<dbReference type="InterPro" id="IPR037123">
    <property type="entry name" value="PRibGlycinamide_synth_C_sf"/>
</dbReference>
<dbReference type="Gene3D" id="3.30.470.20">
    <property type="entry name" value="ATP-grasp fold, B domain"/>
    <property type="match status" value="1"/>
</dbReference>
<dbReference type="Pfam" id="PF01071">
    <property type="entry name" value="GARS_A"/>
    <property type="match status" value="1"/>
</dbReference>
<dbReference type="SUPFAM" id="SSF52440">
    <property type="entry name" value="PreATP-grasp domain"/>
    <property type="match status" value="1"/>
</dbReference>
<dbReference type="GO" id="GO:0046084">
    <property type="term" value="P:adenine biosynthetic process"/>
    <property type="evidence" value="ECO:0007669"/>
    <property type="project" value="TreeGrafter"/>
</dbReference>
<dbReference type="Gene3D" id="3.30.1490.20">
    <property type="entry name" value="ATP-grasp fold, A domain"/>
    <property type="match status" value="1"/>
</dbReference>
<dbReference type="SUPFAM" id="SSF51246">
    <property type="entry name" value="Rudiment single hybrid motif"/>
    <property type="match status" value="1"/>
</dbReference>
<dbReference type="Pfam" id="PF02844">
    <property type="entry name" value="GARS_N"/>
    <property type="match status" value="1"/>
</dbReference>
<dbReference type="SUPFAM" id="SSF55326">
    <property type="entry name" value="PurM N-terminal domain-like"/>
    <property type="match status" value="1"/>
</dbReference>
<evidence type="ECO:0000256" key="1">
    <source>
        <dbReference type="ARBA" id="ARBA00022598"/>
    </source>
</evidence>
<dbReference type="InterPro" id="IPR036676">
    <property type="entry name" value="PurM-like_C_sf"/>
</dbReference>
<dbReference type="GO" id="GO:0005829">
    <property type="term" value="C:cytosol"/>
    <property type="evidence" value="ECO:0007669"/>
    <property type="project" value="TreeGrafter"/>
</dbReference>
<keyword evidence="1" id="KW-0436">Ligase</keyword>
<comment type="caution">
    <text evidence="5">The sequence shown here is derived from an EMBL/GenBank/DDBJ whole genome shotgun (WGS) entry which is preliminary data.</text>
</comment>
<accession>A0A9N8W6Q8</accession>